<dbReference type="InterPro" id="IPR050259">
    <property type="entry name" value="SDR"/>
</dbReference>
<dbReference type="InterPro" id="IPR020904">
    <property type="entry name" value="Sc_DH/Rdtase_CS"/>
</dbReference>
<evidence type="ECO:0000256" key="1">
    <source>
        <dbReference type="ARBA" id="ARBA00006484"/>
    </source>
</evidence>
<dbReference type="InterPro" id="IPR002347">
    <property type="entry name" value="SDR_fam"/>
</dbReference>
<dbReference type="PRINTS" id="PR00081">
    <property type="entry name" value="GDHRDH"/>
</dbReference>
<evidence type="ECO:0000313" key="2">
    <source>
        <dbReference type="EMBL" id="MBM7587165.1"/>
    </source>
</evidence>
<sequence>MKNSVAIVTGAGSERGIGKAIASELAKKGATVIIADLNVKGANKVADKLKKNGYKAVGKEVDVTSRLSIDHLMESVRQDFGKIDILINNAGIARPTKILEITEEEWDLLFAINMRGVFHCTQAVLPSMIEQSFGRIINISSLAGKQGGGVFGTSHYAATKAGILGFSKAVAREVAEYGITVNSVAPGLIDTDITVEMDPILRQEKTKLIPLKRAGQPQEVAATVAFLASNEAGYITGEEIDVNGGLLMD</sequence>
<organism evidence="2 3">
    <name type="scientific">Rossellomorea pakistanensis</name>
    <dbReference type="NCBI Taxonomy" id="992288"/>
    <lineage>
        <taxon>Bacteria</taxon>
        <taxon>Bacillati</taxon>
        <taxon>Bacillota</taxon>
        <taxon>Bacilli</taxon>
        <taxon>Bacillales</taxon>
        <taxon>Bacillaceae</taxon>
        <taxon>Rossellomorea</taxon>
    </lineage>
</organism>
<dbReference type="NCBIfam" id="NF009466">
    <property type="entry name" value="PRK12826.1-2"/>
    <property type="match status" value="1"/>
</dbReference>
<comment type="similarity">
    <text evidence="1">Belongs to the short-chain dehydrogenases/reductases (SDR) family.</text>
</comment>
<dbReference type="PANTHER" id="PTHR42879:SF2">
    <property type="entry name" value="3-OXOACYL-[ACYL-CARRIER-PROTEIN] REDUCTASE FABG"/>
    <property type="match status" value="1"/>
</dbReference>
<dbReference type="NCBIfam" id="NF005559">
    <property type="entry name" value="PRK07231.1"/>
    <property type="match status" value="1"/>
</dbReference>
<evidence type="ECO:0000313" key="3">
    <source>
        <dbReference type="Proteomes" id="UP001646157"/>
    </source>
</evidence>
<comment type="caution">
    <text evidence="2">The sequence shown here is derived from an EMBL/GenBank/DDBJ whole genome shotgun (WGS) entry which is preliminary data.</text>
</comment>
<dbReference type="EMBL" id="JAFBDZ010000004">
    <property type="protein sequence ID" value="MBM7587165.1"/>
    <property type="molecule type" value="Genomic_DNA"/>
</dbReference>
<dbReference type="Proteomes" id="UP001646157">
    <property type="component" value="Unassembled WGS sequence"/>
</dbReference>
<gene>
    <name evidence="2" type="ORF">JOC86_003738</name>
</gene>
<name>A0ABS2NH55_9BACI</name>
<dbReference type="InterPro" id="IPR036291">
    <property type="entry name" value="NAD(P)-bd_dom_sf"/>
</dbReference>
<keyword evidence="3" id="KW-1185">Reference proteome</keyword>
<accession>A0ABS2NH55</accession>
<dbReference type="PROSITE" id="PS00061">
    <property type="entry name" value="ADH_SHORT"/>
    <property type="match status" value="1"/>
</dbReference>
<dbReference type="SUPFAM" id="SSF51735">
    <property type="entry name" value="NAD(P)-binding Rossmann-fold domains"/>
    <property type="match status" value="1"/>
</dbReference>
<dbReference type="PRINTS" id="PR00080">
    <property type="entry name" value="SDRFAMILY"/>
</dbReference>
<protein>
    <submittedName>
        <fullName evidence="2">NAD(P)-dependent dehydrogenase (Short-subunit alcohol dehydrogenase family)</fullName>
    </submittedName>
</protein>
<dbReference type="Gene3D" id="3.40.50.720">
    <property type="entry name" value="NAD(P)-binding Rossmann-like Domain"/>
    <property type="match status" value="1"/>
</dbReference>
<dbReference type="PANTHER" id="PTHR42879">
    <property type="entry name" value="3-OXOACYL-(ACYL-CARRIER-PROTEIN) REDUCTASE"/>
    <property type="match status" value="1"/>
</dbReference>
<proteinExistence type="inferred from homology"/>
<dbReference type="Pfam" id="PF13561">
    <property type="entry name" value="adh_short_C2"/>
    <property type="match status" value="1"/>
</dbReference>
<reference evidence="2 3" key="1">
    <citation type="submission" date="2021-01" db="EMBL/GenBank/DDBJ databases">
        <title>Genomic Encyclopedia of Type Strains, Phase IV (KMG-IV): sequencing the most valuable type-strain genomes for metagenomic binning, comparative biology and taxonomic classification.</title>
        <authorList>
            <person name="Goeker M."/>
        </authorList>
    </citation>
    <scope>NUCLEOTIDE SEQUENCE [LARGE SCALE GENOMIC DNA]</scope>
    <source>
        <strain evidence="2 3">DSM 24834</strain>
    </source>
</reference>